<sequence length="326" mass="35610">MDLKQIEYFLRVAELRSFSRAAEYLNISQSALSRQVRLLELDLRQHLLYRNGRGVEPTEAGERFVGYAKALLQLVDRAREDMQSMQDAPSGKVTLGLPPRVAHVLTPPMVLAFRKQFPQGAISVAEGLSAQTREWLITGRVDIALLYDPPPSPLLGYETLFREELVLVCARTQTPALPASVTVADLANYPLILPSQPNAIRTLTERVCGSQNVRLNVVAEVDAVHTITELAAQGHAYAILPESAVVLEANPEAFATARITSPAIRNNLVLAVPRSRPMTRLAVATAELIRGTDFPSLFVKTARAGQAVRAGRPAAAQTETADMESQ</sequence>
<dbReference type="SUPFAM" id="SSF46785">
    <property type="entry name" value="Winged helix' DNA-binding domain"/>
    <property type="match status" value="1"/>
</dbReference>
<dbReference type="GO" id="GO:0003700">
    <property type="term" value="F:DNA-binding transcription factor activity"/>
    <property type="evidence" value="ECO:0007669"/>
    <property type="project" value="InterPro"/>
</dbReference>
<keyword evidence="4" id="KW-0010">Activator</keyword>
<protein>
    <submittedName>
        <fullName evidence="7">LysR family nitrogen assimilation transcriptional regulator</fullName>
    </submittedName>
</protein>
<dbReference type="InterPro" id="IPR000847">
    <property type="entry name" value="LysR_HTH_N"/>
</dbReference>
<evidence type="ECO:0000256" key="4">
    <source>
        <dbReference type="ARBA" id="ARBA00023159"/>
    </source>
</evidence>
<keyword evidence="3" id="KW-0238">DNA-binding</keyword>
<dbReference type="SUPFAM" id="SSF53850">
    <property type="entry name" value="Periplasmic binding protein-like II"/>
    <property type="match status" value="1"/>
</dbReference>
<dbReference type="Pfam" id="PF03466">
    <property type="entry name" value="LysR_substrate"/>
    <property type="match status" value="1"/>
</dbReference>
<dbReference type="Proteomes" id="UP000542125">
    <property type="component" value="Unassembled WGS sequence"/>
</dbReference>
<dbReference type="InterPro" id="IPR036388">
    <property type="entry name" value="WH-like_DNA-bd_sf"/>
</dbReference>
<accession>A0A7Y9LPS8</accession>
<evidence type="ECO:0000256" key="5">
    <source>
        <dbReference type="ARBA" id="ARBA00023163"/>
    </source>
</evidence>
<evidence type="ECO:0000256" key="2">
    <source>
        <dbReference type="ARBA" id="ARBA00023015"/>
    </source>
</evidence>
<dbReference type="GO" id="GO:2000142">
    <property type="term" value="P:regulation of DNA-templated transcription initiation"/>
    <property type="evidence" value="ECO:0007669"/>
    <property type="project" value="TreeGrafter"/>
</dbReference>
<dbReference type="RefSeq" id="WP_179588958.1">
    <property type="nucleotide sequence ID" value="NZ_JACBYR010000002.1"/>
</dbReference>
<keyword evidence="8" id="KW-1185">Reference proteome</keyword>
<dbReference type="PANTHER" id="PTHR30293:SF0">
    <property type="entry name" value="NITROGEN ASSIMILATION REGULATORY PROTEIN NAC"/>
    <property type="match status" value="1"/>
</dbReference>
<dbReference type="Pfam" id="PF00126">
    <property type="entry name" value="HTH_1"/>
    <property type="match status" value="1"/>
</dbReference>
<dbReference type="InterPro" id="IPR036390">
    <property type="entry name" value="WH_DNA-bd_sf"/>
</dbReference>
<gene>
    <name evidence="7" type="ORF">FHW18_004235</name>
</gene>
<evidence type="ECO:0000313" key="7">
    <source>
        <dbReference type="EMBL" id="NYE84928.1"/>
    </source>
</evidence>
<feature type="domain" description="HTH lysR-type" evidence="6">
    <location>
        <begin position="1"/>
        <end position="58"/>
    </location>
</feature>
<organism evidence="7 8">
    <name type="scientific">Pigmentiphaga litoralis</name>
    <dbReference type="NCBI Taxonomy" id="516702"/>
    <lineage>
        <taxon>Bacteria</taxon>
        <taxon>Pseudomonadati</taxon>
        <taxon>Pseudomonadota</taxon>
        <taxon>Betaproteobacteria</taxon>
        <taxon>Burkholderiales</taxon>
        <taxon>Alcaligenaceae</taxon>
        <taxon>Pigmentiphaga</taxon>
    </lineage>
</organism>
<reference evidence="7 8" key="1">
    <citation type="submission" date="2020-07" db="EMBL/GenBank/DDBJ databases">
        <title>Genomic Encyclopedia of Type Strains, Phase IV (KMG-V): Genome sequencing to study the core and pangenomes of soil and plant-associated prokaryotes.</title>
        <authorList>
            <person name="Whitman W."/>
        </authorList>
    </citation>
    <scope>NUCLEOTIDE SEQUENCE [LARGE SCALE GENOMIC DNA]</scope>
    <source>
        <strain evidence="7 8">SAS40</strain>
    </source>
</reference>
<dbReference type="InterPro" id="IPR005119">
    <property type="entry name" value="LysR_subst-bd"/>
</dbReference>
<dbReference type="Gene3D" id="3.40.190.290">
    <property type="match status" value="1"/>
</dbReference>
<dbReference type="PANTHER" id="PTHR30293">
    <property type="entry name" value="TRANSCRIPTIONAL REGULATORY PROTEIN NAC-RELATED"/>
    <property type="match status" value="1"/>
</dbReference>
<dbReference type="GO" id="GO:0003677">
    <property type="term" value="F:DNA binding"/>
    <property type="evidence" value="ECO:0007669"/>
    <property type="project" value="UniProtKB-KW"/>
</dbReference>
<dbReference type="AlphaFoldDB" id="A0A7Y9LPS8"/>
<dbReference type="EMBL" id="JACBYR010000002">
    <property type="protein sequence ID" value="NYE84928.1"/>
    <property type="molecule type" value="Genomic_DNA"/>
</dbReference>
<keyword evidence="5" id="KW-0804">Transcription</keyword>
<dbReference type="PROSITE" id="PS50931">
    <property type="entry name" value="HTH_LYSR"/>
    <property type="match status" value="1"/>
</dbReference>
<proteinExistence type="inferred from homology"/>
<dbReference type="PRINTS" id="PR00039">
    <property type="entry name" value="HTHLYSR"/>
</dbReference>
<comment type="caution">
    <text evidence="7">The sequence shown here is derived from an EMBL/GenBank/DDBJ whole genome shotgun (WGS) entry which is preliminary data.</text>
</comment>
<name>A0A7Y9LPS8_9BURK</name>
<evidence type="ECO:0000256" key="3">
    <source>
        <dbReference type="ARBA" id="ARBA00023125"/>
    </source>
</evidence>
<dbReference type="Gene3D" id="1.10.10.10">
    <property type="entry name" value="Winged helix-like DNA-binding domain superfamily/Winged helix DNA-binding domain"/>
    <property type="match status" value="1"/>
</dbReference>
<evidence type="ECO:0000313" key="8">
    <source>
        <dbReference type="Proteomes" id="UP000542125"/>
    </source>
</evidence>
<dbReference type="FunFam" id="1.10.10.10:FF:000001">
    <property type="entry name" value="LysR family transcriptional regulator"/>
    <property type="match status" value="1"/>
</dbReference>
<comment type="similarity">
    <text evidence="1">Belongs to the LysR transcriptional regulatory family.</text>
</comment>
<evidence type="ECO:0000256" key="1">
    <source>
        <dbReference type="ARBA" id="ARBA00009437"/>
    </source>
</evidence>
<dbReference type="CDD" id="cd08433">
    <property type="entry name" value="PBP2_Nac"/>
    <property type="match status" value="1"/>
</dbReference>
<keyword evidence="2" id="KW-0805">Transcription regulation</keyword>
<evidence type="ECO:0000259" key="6">
    <source>
        <dbReference type="PROSITE" id="PS50931"/>
    </source>
</evidence>